<dbReference type="EMBL" id="JAGMUX010000006">
    <property type="protein sequence ID" value="KAH7255269.1"/>
    <property type="molecule type" value="Genomic_DNA"/>
</dbReference>
<evidence type="ECO:0000313" key="2">
    <source>
        <dbReference type="Proteomes" id="UP000720189"/>
    </source>
</evidence>
<accession>A0A9P9KJU5</accession>
<gene>
    <name evidence="1" type="ORF">BKA55DRAFT_312208</name>
</gene>
<keyword evidence="2" id="KW-1185">Reference proteome</keyword>
<protein>
    <submittedName>
        <fullName evidence="1">Uncharacterized protein</fullName>
    </submittedName>
</protein>
<dbReference type="AlphaFoldDB" id="A0A9P9KJU5"/>
<dbReference type="Proteomes" id="UP000720189">
    <property type="component" value="Unassembled WGS sequence"/>
</dbReference>
<dbReference type="GeneID" id="70215595"/>
<name>A0A9P9KJU5_FUSRE</name>
<sequence>MLNEEVPQATNIKTIRLDNMTYMPLTFFCGQNITTFTGGPFSMEPHTIGHCMFTHAPPFPVPISVPLIKDKIMWLEIRLSGNNYSMLLGTQLSGVIHVGLQAKATNNPFSSRFFVKLPQLMFCFNRQIHNPEHLVSFAMYPQGTALESNAVPQIIGPQLSLNTPSPFHFRAWSWAPLQNIHGITIFEQNGPGFIGMIIGYKNGGMRFIGDLGRCRMSECRRSFTKTPKRMYIERWPVPFPFCQRMPMRVNFGPRDIRHSIHTEYNEYDLEGELHFWCGPMMRPEIRVLPSGSWRSSDEIN</sequence>
<dbReference type="OrthoDB" id="4763081at2759"/>
<proteinExistence type="predicted"/>
<evidence type="ECO:0000313" key="1">
    <source>
        <dbReference type="EMBL" id="KAH7255269.1"/>
    </source>
</evidence>
<organism evidence="1 2">
    <name type="scientific">Fusarium redolens</name>
    <dbReference type="NCBI Taxonomy" id="48865"/>
    <lineage>
        <taxon>Eukaryota</taxon>
        <taxon>Fungi</taxon>
        <taxon>Dikarya</taxon>
        <taxon>Ascomycota</taxon>
        <taxon>Pezizomycotina</taxon>
        <taxon>Sordariomycetes</taxon>
        <taxon>Hypocreomycetidae</taxon>
        <taxon>Hypocreales</taxon>
        <taxon>Nectriaceae</taxon>
        <taxon>Fusarium</taxon>
        <taxon>Fusarium redolens species complex</taxon>
    </lineage>
</organism>
<reference evidence="1" key="1">
    <citation type="journal article" date="2021" name="Nat. Commun.">
        <title>Genetic determinants of endophytism in the Arabidopsis root mycobiome.</title>
        <authorList>
            <person name="Mesny F."/>
            <person name="Miyauchi S."/>
            <person name="Thiergart T."/>
            <person name="Pickel B."/>
            <person name="Atanasova L."/>
            <person name="Karlsson M."/>
            <person name="Huettel B."/>
            <person name="Barry K.W."/>
            <person name="Haridas S."/>
            <person name="Chen C."/>
            <person name="Bauer D."/>
            <person name="Andreopoulos W."/>
            <person name="Pangilinan J."/>
            <person name="LaButti K."/>
            <person name="Riley R."/>
            <person name="Lipzen A."/>
            <person name="Clum A."/>
            <person name="Drula E."/>
            <person name="Henrissat B."/>
            <person name="Kohler A."/>
            <person name="Grigoriev I.V."/>
            <person name="Martin F.M."/>
            <person name="Hacquard S."/>
        </authorList>
    </citation>
    <scope>NUCLEOTIDE SEQUENCE</scope>
    <source>
        <strain evidence="1">MPI-CAGE-AT-0023</strain>
    </source>
</reference>
<comment type="caution">
    <text evidence="1">The sequence shown here is derived from an EMBL/GenBank/DDBJ whole genome shotgun (WGS) entry which is preliminary data.</text>
</comment>
<dbReference type="RefSeq" id="XP_046050838.1">
    <property type="nucleotide sequence ID" value="XM_046185641.1"/>
</dbReference>